<sequence length="89" mass="9542">MGKTNDPSGTVGKVFTADVVAALLMSFNVTSITMKQYDLMSAMDGTKTASAFQHDFRSVLAKARELKARSDAGETFEAVAPGKKRGMSY</sequence>
<dbReference type="OrthoDB" id="3938057at2759"/>
<proteinExistence type="predicted"/>
<protein>
    <submittedName>
        <fullName evidence="1">Uncharacterized protein</fullName>
    </submittedName>
</protein>
<dbReference type="Proteomes" id="UP000240883">
    <property type="component" value="Unassembled WGS sequence"/>
</dbReference>
<name>A0A2T2NC77_CORCC</name>
<dbReference type="EMBL" id="KZ678140">
    <property type="protein sequence ID" value="PSN63024.1"/>
    <property type="molecule type" value="Genomic_DNA"/>
</dbReference>
<dbReference type="AlphaFoldDB" id="A0A2T2NC77"/>
<gene>
    <name evidence="1" type="ORF">BS50DRAFT_102476</name>
</gene>
<evidence type="ECO:0000313" key="2">
    <source>
        <dbReference type="Proteomes" id="UP000240883"/>
    </source>
</evidence>
<keyword evidence="2" id="KW-1185">Reference proteome</keyword>
<accession>A0A2T2NC77</accession>
<reference evidence="1 2" key="1">
    <citation type="journal article" date="2018" name="Front. Microbiol.">
        <title>Genome-Wide Analysis of Corynespora cassiicola Leaf Fall Disease Putative Effectors.</title>
        <authorList>
            <person name="Lopez D."/>
            <person name="Ribeiro S."/>
            <person name="Label P."/>
            <person name="Fumanal B."/>
            <person name="Venisse J.S."/>
            <person name="Kohler A."/>
            <person name="de Oliveira R.R."/>
            <person name="Labutti K."/>
            <person name="Lipzen A."/>
            <person name="Lail K."/>
            <person name="Bauer D."/>
            <person name="Ohm R.A."/>
            <person name="Barry K.W."/>
            <person name="Spatafora J."/>
            <person name="Grigoriev I.V."/>
            <person name="Martin F.M."/>
            <person name="Pujade-Renaud V."/>
        </authorList>
    </citation>
    <scope>NUCLEOTIDE SEQUENCE [LARGE SCALE GENOMIC DNA]</scope>
    <source>
        <strain evidence="1 2">Philippines</strain>
    </source>
</reference>
<organism evidence="1 2">
    <name type="scientific">Corynespora cassiicola Philippines</name>
    <dbReference type="NCBI Taxonomy" id="1448308"/>
    <lineage>
        <taxon>Eukaryota</taxon>
        <taxon>Fungi</taxon>
        <taxon>Dikarya</taxon>
        <taxon>Ascomycota</taxon>
        <taxon>Pezizomycotina</taxon>
        <taxon>Dothideomycetes</taxon>
        <taxon>Pleosporomycetidae</taxon>
        <taxon>Pleosporales</taxon>
        <taxon>Corynesporascaceae</taxon>
        <taxon>Corynespora</taxon>
    </lineage>
</organism>
<evidence type="ECO:0000313" key="1">
    <source>
        <dbReference type="EMBL" id="PSN63024.1"/>
    </source>
</evidence>